<keyword evidence="1" id="KW-0472">Membrane</keyword>
<dbReference type="SUPFAM" id="SSF48317">
    <property type="entry name" value="Acid phosphatase/Vanadium-dependent haloperoxidase"/>
    <property type="match status" value="1"/>
</dbReference>
<dbReference type="InterPro" id="IPR036938">
    <property type="entry name" value="PAP2/HPO_sf"/>
</dbReference>
<feature type="transmembrane region" description="Helical" evidence="1">
    <location>
        <begin position="102"/>
        <end position="118"/>
    </location>
</feature>
<evidence type="ECO:0000313" key="4">
    <source>
        <dbReference type="Proteomes" id="UP000501939"/>
    </source>
</evidence>
<name>A0A6G8S524_9GAMM</name>
<organism evidence="3 4">
    <name type="scientific">Acinetobacter lanii</name>
    <dbReference type="NCBI Taxonomy" id="2715163"/>
    <lineage>
        <taxon>Bacteria</taxon>
        <taxon>Pseudomonadati</taxon>
        <taxon>Pseudomonadota</taxon>
        <taxon>Gammaproteobacteria</taxon>
        <taxon>Moraxellales</taxon>
        <taxon>Moraxellaceae</taxon>
        <taxon>Acinetobacter</taxon>
    </lineage>
</organism>
<evidence type="ECO:0000259" key="2">
    <source>
        <dbReference type="Pfam" id="PF01569"/>
    </source>
</evidence>
<dbReference type="EMBL" id="CP049916">
    <property type="protein sequence ID" value="QIO09073.1"/>
    <property type="molecule type" value="Genomic_DNA"/>
</dbReference>
<gene>
    <name evidence="3" type="ORF">G8D99_08620</name>
</gene>
<dbReference type="Pfam" id="PF01569">
    <property type="entry name" value="PAP2"/>
    <property type="match status" value="1"/>
</dbReference>
<dbReference type="Gene3D" id="1.20.144.10">
    <property type="entry name" value="Phosphatidic acid phosphatase type 2/haloperoxidase"/>
    <property type="match status" value="1"/>
</dbReference>
<sequence>MLVIITTSTIGILKSQSDHACPSDMILQQQQSYSWVMHKINGHCFPGGHASTGFALWAGYFAFKDQDQKRAHFYLLAGLILGFAMGWAQMMRGAHFLSHNLWTGWITWAINVMVYGILQSKLKLKETSA</sequence>
<dbReference type="AlphaFoldDB" id="A0A6G8S524"/>
<keyword evidence="1" id="KW-0812">Transmembrane</keyword>
<keyword evidence="4" id="KW-1185">Reference proteome</keyword>
<dbReference type="InterPro" id="IPR000326">
    <property type="entry name" value="PAP2/HPO"/>
</dbReference>
<accession>A0A6G8S524</accession>
<protein>
    <submittedName>
        <fullName evidence="3">Phosphatase PAP2 family protein</fullName>
    </submittedName>
</protein>
<dbReference type="Proteomes" id="UP000501939">
    <property type="component" value="Chromosome"/>
</dbReference>
<evidence type="ECO:0000256" key="1">
    <source>
        <dbReference type="SAM" id="Phobius"/>
    </source>
</evidence>
<feature type="domain" description="Phosphatidic acid phosphatase type 2/haloperoxidase" evidence="2">
    <location>
        <begin position="4"/>
        <end position="119"/>
    </location>
</feature>
<feature type="transmembrane region" description="Helical" evidence="1">
    <location>
        <begin position="73"/>
        <end position="90"/>
    </location>
</feature>
<reference evidence="3 4" key="1">
    <citation type="submission" date="2020-03" db="EMBL/GenBank/DDBJ databases">
        <authorList>
            <person name="Zhu W."/>
        </authorList>
    </citation>
    <scope>NUCLEOTIDE SEQUENCE [LARGE SCALE GENOMIC DNA]</scope>
    <source>
        <strain evidence="3 4">185</strain>
    </source>
</reference>
<dbReference type="KEGG" id="alj:G8D99_08620"/>
<evidence type="ECO:0000313" key="3">
    <source>
        <dbReference type="EMBL" id="QIO09073.1"/>
    </source>
</evidence>
<dbReference type="RefSeq" id="WP_166324539.1">
    <property type="nucleotide sequence ID" value="NZ_CP049916.1"/>
</dbReference>
<proteinExistence type="predicted"/>
<dbReference type="CDD" id="cd03396">
    <property type="entry name" value="PAP2_like_6"/>
    <property type="match status" value="1"/>
</dbReference>
<keyword evidence="1" id="KW-1133">Transmembrane helix</keyword>